<organism evidence="3 5">
    <name type="scientific">Glycomyces lechevalierae</name>
    <dbReference type="NCBI Taxonomy" id="256034"/>
    <lineage>
        <taxon>Bacteria</taxon>
        <taxon>Bacillati</taxon>
        <taxon>Actinomycetota</taxon>
        <taxon>Actinomycetes</taxon>
        <taxon>Glycomycetales</taxon>
        <taxon>Glycomycetaceae</taxon>
        <taxon>Glycomyces</taxon>
    </lineage>
</organism>
<reference evidence="3" key="1">
    <citation type="submission" date="2022-12" db="EMBL/GenBank/DDBJ databases">
        <title>Gycomyces niveus sp.nov., a novel actinomycete isolated from soil in Shouguang.</title>
        <authorList>
            <person name="Yang X."/>
        </authorList>
    </citation>
    <scope>NUCLEOTIDE SEQUENCE</scope>
    <source>
        <strain evidence="3">DSM 44724</strain>
    </source>
</reference>
<dbReference type="PANTHER" id="PTHR44154:SF1">
    <property type="entry name" value="QUINONE OXIDOREDUCTASE"/>
    <property type="match status" value="1"/>
</dbReference>
<dbReference type="Gene3D" id="3.90.180.10">
    <property type="entry name" value="Medium-chain alcohol dehydrogenases, catalytic domain"/>
    <property type="match status" value="1"/>
</dbReference>
<keyword evidence="1" id="KW-0521">NADP</keyword>
<comment type="caution">
    <text evidence="3">The sequence shown here is derived from an EMBL/GenBank/DDBJ whole genome shotgun (WGS) entry which is preliminary data.</text>
</comment>
<dbReference type="InterPro" id="IPR020843">
    <property type="entry name" value="ER"/>
</dbReference>
<sequence>MKAVVANDYGPPETYTVTEIPAPEPGPGQIQVRIAAASVNPADVRIPSGEFREQFALPFPHVPGNDFAGTVSEVGPGVTAYAVGDEVFGFAVPRAIRAMAGGERPSLTTGALAEYAVFEADTPFIAVRPQGLGVEAAAALPTVGLTVRAMLASADVEPGASALVVGATGGVGTALLPALAAVAKVTATGRPEDADRLRELGAAEVIGYDAAEYPSGVDIAFNVTLPGDRLADVAAALRPGGRLVTITFPVTQPEWLGRDDVDLRFVLDMDGKFGGMREVAEAAGRGELAAVIGRRYMLDEGPQAIADFARRHTFGKLVVRVS</sequence>
<keyword evidence="6" id="KW-1185">Reference proteome</keyword>
<accession>A0A9X3PH55</accession>
<dbReference type="GO" id="GO:0016491">
    <property type="term" value="F:oxidoreductase activity"/>
    <property type="evidence" value="ECO:0007669"/>
    <property type="project" value="InterPro"/>
</dbReference>
<dbReference type="Proteomes" id="UP001145799">
    <property type="component" value="Unassembled WGS sequence"/>
</dbReference>
<dbReference type="Proteomes" id="UP001183604">
    <property type="component" value="Unassembled WGS sequence"/>
</dbReference>
<dbReference type="InterPro" id="IPR036291">
    <property type="entry name" value="NAD(P)-bd_dom_sf"/>
</dbReference>
<dbReference type="EMBL" id="JAVDYD010000001">
    <property type="protein sequence ID" value="MDR7341123.1"/>
    <property type="molecule type" value="Genomic_DNA"/>
</dbReference>
<gene>
    <name evidence="4" type="ORF">J2S69_004842</name>
    <name evidence="3" type="ORF">O2L01_02715</name>
</gene>
<dbReference type="EMBL" id="JAPZVQ010000001">
    <property type="protein sequence ID" value="MDA1383885.1"/>
    <property type="molecule type" value="Genomic_DNA"/>
</dbReference>
<dbReference type="InterPro" id="IPR051603">
    <property type="entry name" value="Zinc-ADH_QOR/CCCR"/>
</dbReference>
<evidence type="ECO:0000256" key="1">
    <source>
        <dbReference type="ARBA" id="ARBA00022857"/>
    </source>
</evidence>
<dbReference type="InterPro" id="IPR011032">
    <property type="entry name" value="GroES-like_sf"/>
</dbReference>
<dbReference type="SMART" id="SM00829">
    <property type="entry name" value="PKS_ER"/>
    <property type="match status" value="1"/>
</dbReference>
<proteinExistence type="predicted"/>
<dbReference type="SUPFAM" id="SSF51735">
    <property type="entry name" value="NAD(P)-binding Rossmann-fold domains"/>
    <property type="match status" value="1"/>
</dbReference>
<evidence type="ECO:0000313" key="3">
    <source>
        <dbReference type="EMBL" id="MDA1383885.1"/>
    </source>
</evidence>
<feature type="domain" description="Enoyl reductase (ER)" evidence="2">
    <location>
        <begin position="10"/>
        <end position="319"/>
    </location>
</feature>
<dbReference type="PANTHER" id="PTHR44154">
    <property type="entry name" value="QUINONE OXIDOREDUCTASE"/>
    <property type="match status" value="1"/>
</dbReference>
<protein>
    <submittedName>
        <fullName evidence="3">NADP-dependent oxidoreductase</fullName>
    </submittedName>
    <submittedName>
        <fullName evidence="4">NADPH:quinone reductase-like Zn-dependent oxidoreductase</fullName>
    </submittedName>
</protein>
<dbReference type="InterPro" id="IPR013154">
    <property type="entry name" value="ADH-like_N"/>
</dbReference>
<dbReference type="AlphaFoldDB" id="A0A9X3PH55"/>
<dbReference type="RefSeq" id="WP_270120202.1">
    <property type="nucleotide sequence ID" value="NZ_BAAAOM010000001.1"/>
</dbReference>
<evidence type="ECO:0000313" key="5">
    <source>
        <dbReference type="Proteomes" id="UP001145799"/>
    </source>
</evidence>
<evidence type="ECO:0000259" key="2">
    <source>
        <dbReference type="SMART" id="SM00829"/>
    </source>
</evidence>
<name>A0A9X3PH55_9ACTN</name>
<dbReference type="SUPFAM" id="SSF50129">
    <property type="entry name" value="GroES-like"/>
    <property type="match status" value="1"/>
</dbReference>
<dbReference type="CDD" id="cd05289">
    <property type="entry name" value="MDR_like_2"/>
    <property type="match status" value="1"/>
</dbReference>
<evidence type="ECO:0000313" key="6">
    <source>
        <dbReference type="Proteomes" id="UP001183604"/>
    </source>
</evidence>
<evidence type="ECO:0000313" key="4">
    <source>
        <dbReference type="EMBL" id="MDR7341123.1"/>
    </source>
</evidence>
<reference evidence="4 6" key="2">
    <citation type="submission" date="2023-07" db="EMBL/GenBank/DDBJ databases">
        <title>Sequencing the genomes of 1000 actinobacteria strains.</title>
        <authorList>
            <person name="Klenk H.-P."/>
        </authorList>
    </citation>
    <scope>NUCLEOTIDE SEQUENCE [LARGE SCALE GENOMIC DNA]</scope>
    <source>
        <strain evidence="4 6">DSM 44724</strain>
    </source>
</reference>
<dbReference type="Pfam" id="PF13602">
    <property type="entry name" value="ADH_zinc_N_2"/>
    <property type="match status" value="1"/>
</dbReference>
<dbReference type="Pfam" id="PF08240">
    <property type="entry name" value="ADH_N"/>
    <property type="match status" value="1"/>
</dbReference>
<dbReference type="Gene3D" id="3.40.50.720">
    <property type="entry name" value="NAD(P)-binding Rossmann-like Domain"/>
    <property type="match status" value="1"/>
</dbReference>